<dbReference type="EMBL" id="JAWQEG010004112">
    <property type="protein sequence ID" value="KAK3862969.1"/>
    <property type="molecule type" value="Genomic_DNA"/>
</dbReference>
<evidence type="ECO:0000313" key="2">
    <source>
        <dbReference type="EMBL" id="KAK3862969.1"/>
    </source>
</evidence>
<name>A0AAE1EX41_PETCI</name>
<protein>
    <submittedName>
        <fullName evidence="2">Uncharacterized protein</fullName>
    </submittedName>
</protein>
<sequence length="96" mass="11291">MLEESQKACESGRHQKKQLSNLYQEKKRPHPMRDTGRHVYLMDRDFFSEWKTYIRSCERGQLLVTPPTNIINAPLLCCHGNILFPVLNLQPHQLSE</sequence>
<comment type="caution">
    <text evidence="2">The sequence shown here is derived from an EMBL/GenBank/DDBJ whole genome shotgun (WGS) entry which is preliminary data.</text>
</comment>
<feature type="region of interest" description="Disordered" evidence="1">
    <location>
        <begin position="1"/>
        <end position="35"/>
    </location>
</feature>
<dbReference type="InterPro" id="IPR035927">
    <property type="entry name" value="DUSP-like_sf"/>
</dbReference>
<evidence type="ECO:0000256" key="1">
    <source>
        <dbReference type="SAM" id="MobiDB-lite"/>
    </source>
</evidence>
<accession>A0AAE1EX41</accession>
<proteinExistence type="predicted"/>
<dbReference type="SUPFAM" id="SSF143791">
    <property type="entry name" value="DUSP-like"/>
    <property type="match status" value="1"/>
</dbReference>
<keyword evidence="3" id="KW-1185">Reference proteome</keyword>
<dbReference type="Proteomes" id="UP001286313">
    <property type="component" value="Unassembled WGS sequence"/>
</dbReference>
<gene>
    <name evidence="2" type="ORF">Pcinc_031210</name>
</gene>
<reference evidence="2" key="1">
    <citation type="submission" date="2023-10" db="EMBL/GenBank/DDBJ databases">
        <title>Genome assemblies of two species of porcelain crab, Petrolisthes cinctipes and Petrolisthes manimaculis (Anomura: Porcellanidae).</title>
        <authorList>
            <person name="Angst P."/>
        </authorList>
    </citation>
    <scope>NUCLEOTIDE SEQUENCE</scope>
    <source>
        <strain evidence="2">PB745_01</strain>
        <tissue evidence="2">Gill</tissue>
    </source>
</reference>
<organism evidence="2 3">
    <name type="scientific">Petrolisthes cinctipes</name>
    <name type="common">Flat porcelain crab</name>
    <dbReference type="NCBI Taxonomy" id="88211"/>
    <lineage>
        <taxon>Eukaryota</taxon>
        <taxon>Metazoa</taxon>
        <taxon>Ecdysozoa</taxon>
        <taxon>Arthropoda</taxon>
        <taxon>Crustacea</taxon>
        <taxon>Multicrustacea</taxon>
        <taxon>Malacostraca</taxon>
        <taxon>Eumalacostraca</taxon>
        <taxon>Eucarida</taxon>
        <taxon>Decapoda</taxon>
        <taxon>Pleocyemata</taxon>
        <taxon>Anomura</taxon>
        <taxon>Galatheoidea</taxon>
        <taxon>Porcellanidae</taxon>
        <taxon>Petrolisthes</taxon>
    </lineage>
</organism>
<evidence type="ECO:0000313" key="3">
    <source>
        <dbReference type="Proteomes" id="UP001286313"/>
    </source>
</evidence>
<feature type="compositionally biased region" description="Basic and acidic residues" evidence="1">
    <location>
        <begin position="1"/>
        <end position="13"/>
    </location>
</feature>
<dbReference type="AlphaFoldDB" id="A0AAE1EX41"/>